<evidence type="ECO:0000256" key="2">
    <source>
        <dbReference type="ARBA" id="ARBA00002904"/>
    </source>
</evidence>
<evidence type="ECO:0000313" key="13">
    <source>
        <dbReference type="Proteomes" id="UP000214603"/>
    </source>
</evidence>
<dbReference type="InterPro" id="IPR036398">
    <property type="entry name" value="CA_dom_sf"/>
</dbReference>
<dbReference type="SMART" id="SM01057">
    <property type="entry name" value="Carb_anhydrase"/>
    <property type="match status" value="1"/>
</dbReference>
<dbReference type="EC" id="4.2.1.1" evidence="4 10"/>
<protein>
    <recommendedName>
        <fullName evidence="5 10">Carbonic anhydrase</fullName>
        <ecNumber evidence="4 10">4.2.1.1</ecNumber>
    </recommendedName>
</protein>
<dbReference type="PANTHER" id="PTHR18952">
    <property type="entry name" value="CARBONIC ANHYDRASE"/>
    <property type="match status" value="1"/>
</dbReference>
<dbReference type="InterPro" id="IPR041891">
    <property type="entry name" value="Alpha_CA_prokaryot-like"/>
</dbReference>
<dbReference type="RefSeq" id="WP_088601557.1">
    <property type="nucleotide sequence ID" value="NZ_NJIH01000001.1"/>
</dbReference>
<evidence type="ECO:0000313" key="12">
    <source>
        <dbReference type="EMBL" id="OWT66431.1"/>
    </source>
</evidence>
<proteinExistence type="inferred from homology"/>
<keyword evidence="13" id="KW-1185">Reference proteome</keyword>
<gene>
    <name evidence="12" type="ORF">CEY11_00165</name>
</gene>
<feature type="chain" id="PRO_5025097695" description="Carbonic anhydrase" evidence="10">
    <location>
        <begin position="33"/>
        <end position="256"/>
    </location>
</feature>
<dbReference type="PROSITE" id="PS51144">
    <property type="entry name" value="ALPHA_CA_2"/>
    <property type="match status" value="1"/>
</dbReference>
<dbReference type="OrthoDB" id="5327615at2"/>
<sequence length="256" mass="27702">MNTSRVYKNKHRAATVAIALAGALLCAAAARADGPAWSYQGADGPAHWGTLAPGYATCELGKNQSPVDIRSTVSAALPKLRIKYPQAAKTVVNNGHGVQADFPPGNVLTLDDTQFQMQQVYFHAPSEHRIKGKVYPLEAHFVHADKHGNLAVVAVLFQLGRANPGVTRLWAQMPAEPGQPAALKATVRPSALMPVSLHYYRYNGSLTTPPCTEGVRWLVLSKPLSVSQAQVDAFKKVMHQPNDRPVQPLNGRVILH</sequence>
<evidence type="ECO:0000256" key="6">
    <source>
        <dbReference type="ARBA" id="ARBA00022723"/>
    </source>
</evidence>
<comment type="similarity">
    <text evidence="3 10">Belongs to the alpha-carbonic anhydrase family.</text>
</comment>
<comment type="caution">
    <text evidence="12">The sequence shown here is derived from an EMBL/GenBank/DDBJ whole genome shotgun (WGS) entry which is preliminary data.</text>
</comment>
<dbReference type="GO" id="GO:0004089">
    <property type="term" value="F:carbonate dehydratase activity"/>
    <property type="evidence" value="ECO:0007669"/>
    <property type="project" value="UniProtKB-UniRule"/>
</dbReference>
<organism evidence="12 13">
    <name type="scientific">Candidimonas nitroreducens</name>
    <dbReference type="NCBI Taxonomy" id="683354"/>
    <lineage>
        <taxon>Bacteria</taxon>
        <taxon>Pseudomonadati</taxon>
        <taxon>Pseudomonadota</taxon>
        <taxon>Betaproteobacteria</taxon>
        <taxon>Burkholderiales</taxon>
        <taxon>Alcaligenaceae</taxon>
        <taxon>Candidimonas</taxon>
    </lineage>
</organism>
<evidence type="ECO:0000259" key="11">
    <source>
        <dbReference type="PROSITE" id="PS51144"/>
    </source>
</evidence>
<keyword evidence="6 10" id="KW-0479">Metal-binding</keyword>
<dbReference type="Proteomes" id="UP000214603">
    <property type="component" value="Unassembled WGS sequence"/>
</dbReference>
<accession>A0A225N3I0</accession>
<keyword evidence="10" id="KW-0732">Signal</keyword>
<dbReference type="PROSITE" id="PS00162">
    <property type="entry name" value="ALPHA_CA_1"/>
    <property type="match status" value="1"/>
</dbReference>
<evidence type="ECO:0000256" key="8">
    <source>
        <dbReference type="ARBA" id="ARBA00023239"/>
    </source>
</evidence>
<comment type="cofactor">
    <cofactor evidence="1 10">
        <name>Zn(2+)</name>
        <dbReference type="ChEBI" id="CHEBI:29105"/>
    </cofactor>
</comment>
<comment type="catalytic activity">
    <reaction evidence="9 10">
        <text>hydrogencarbonate + H(+) = CO2 + H2O</text>
        <dbReference type="Rhea" id="RHEA:10748"/>
        <dbReference type="ChEBI" id="CHEBI:15377"/>
        <dbReference type="ChEBI" id="CHEBI:15378"/>
        <dbReference type="ChEBI" id="CHEBI:16526"/>
        <dbReference type="ChEBI" id="CHEBI:17544"/>
        <dbReference type="EC" id="4.2.1.1"/>
    </reaction>
</comment>
<evidence type="ECO:0000256" key="10">
    <source>
        <dbReference type="RuleBase" id="RU367011"/>
    </source>
</evidence>
<evidence type="ECO:0000256" key="7">
    <source>
        <dbReference type="ARBA" id="ARBA00022833"/>
    </source>
</evidence>
<dbReference type="Gene3D" id="3.10.200.10">
    <property type="entry name" value="Alpha carbonic anhydrase"/>
    <property type="match status" value="1"/>
</dbReference>
<evidence type="ECO:0000256" key="4">
    <source>
        <dbReference type="ARBA" id="ARBA00012925"/>
    </source>
</evidence>
<evidence type="ECO:0000256" key="9">
    <source>
        <dbReference type="ARBA" id="ARBA00048348"/>
    </source>
</evidence>
<dbReference type="SUPFAM" id="SSF51069">
    <property type="entry name" value="Carbonic anhydrase"/>
    <property type="match status" value="1"/>
</dbReference>
<evidence type="ECO:0000256" key="3">
    <source>
        <dbReference type="ARBA" id="ARBA00010718"/>
    </source>
</evidence>
<reference evidence="13" key="1">
    <citation type="submission" date="2017-06" db="EMBL/GenBank/DDBJ databases">
        <title>Herbaspirillum phytohormonus sp. nov., isolated from the root nodule of Robinia pseudoacacia in lead-zinc mine.</title>
        <authorList>
            <person name="Fan M."/>
            <person name="Lin Y."/>
        </authorList>
    </citation>
    <scope>NUCLEOTIDE SEQUENCE [LARGE SCALE GENOMIC DNA]</scope>
    <source>
        <strain evidence="13">SC-089</strain>
    </source>
</reference>
<dbReference type="InterPro" id="IPR001148">
    <property type="entry name" value="CA_dom"/>
</dbReference>
<evidence type="ECO:0000256" key="1">
    <source>
        <dbReference type="ARBA" id="ARBA00001947"/>
    </source>
</evidence>
<dbReference type="AlphaFoldDB" id="A0A225N3I0"/>
<evidence type="ECO:0000256" key="5">
    <source>
        <dbReference type="ARBA" id="ARBA00014628"/>
    </source>
</evidence>
<dbReference type="InterPro" id="IPR023561">
    <property type="entry name" value="Carbonic_anhydrase_a-class"/>
</dbReference>
<dbReference type="CDD" id="cd03124">
    <property type="entry name" value="alpha_CA_prokaryotic_like"/>
    <property type="match status" value="1"/>
</dbReference>
<keyword evidence="7 10" id="KW-0862">Zinc</keyword>
<dbReference type="GO" id="GO:0008270">
    <property type="term" value="F:zinc ion binding"/>
    <property type="evidence" value="ECO:0007669"/>
    <property type="project" value="UniProtKB-UniRule"/>
</dbReference>
<feature type="signal peptide" evidence="10">
    <location>
        <begin position="1"/>
        <end position="32"/>
    </location>
</feature>
<dbReference type="InterPro" id="IPR018338">
    <property type="entry name" value="Carbonic_anhydrase_a-class_CS"/>
</dbReference>
<dbReference type="PANTHER" id="PTHR18952:SF265">
    <property type="entry name" value="CARBONIC ANHYDRASE"/>
    <property type="match status" value="1"/>
</dbReference>
<name>A0A225N3I0_9BURK</name>
<dbReference type="EMBL" id="NJIH01000001">
    <property type="protein sequence ID" value="OWT66431.1"/>
    <property type="molecule type" value="Genomic_DNA"/>
</dbReference>
<feature type="domain" description="Alpha-carbonic anhydrase" evidence="11">
    <location>
        <begin position="35"/>
        <end position="256"/>
    </location>
</feature>
<keyword evidence="8 10" id="KW-0456">Lyase</keyword>
<dbReference type="Pfam" id="PF00194">
    <property type="entry name" value="Carb_anhydrase"/>
    <property type="match status" value="1"/>
</dbReference>
<comment type="function">
    <text evidence="2 10">Reversible hydration of carbon dioxide.</text>
</comment>